<evidence type="ECO:0000313" key="10">
    <source>
        <dbReference type="Proteomes" id="UP000383932"/>
    </source>
</evidence>
<keyword evidence="5" id="KW-0539">Nucleus</keyword>
<keyword evidence="3" id="KW-0963">Cytoplasm</keyword>
<organism evidence="9 10">
    <name type="scientific">Ceratobasidium theobromae</name>
    <dbReference type="NCBI Taxonomy" id="1582974"/>
    <lineage>
        <taxon>Eukaryota</taxon>
        <taxon>Fungi</taxon>
        <taxon>Dikarya</taxon>
        <taxon>Basidiomycota</taxon>
        <taxon>Agaricomycotina</taxon>
        <taxon>Agaricomycetes</taxon>
        <taxon>Cantharellales</taxon>
        <taxon>Ceratobasidiaceae</taxon>
        <taxon>Ceratobasidium</taxon>
    </lineage>
</organism>
<evidence type="ECO:0000259" key="8">
    <source>
        <dbReference type="PROSITE" id="PS50102"/>
    </source>
</evidence>
<comment type="caution">
    <text evidence="9">The sequence shown here is derived from an EMBL/GenBank/DDBJ whole genome shotgun (WGS) entry which is preliminary data.</text>
</comment>
<dbReference type="InterPro" id="IPR000504">
    <property type="entry name" value="RRM_dom"/>
</dbReference>
<evidence type="ECO:0000256" key="5">
    <source>
        <dbReference type="ARBA" id="ARBA00023242"/>
    </source>
</evidence>
<evidence type="ECO:0000256" key="7">
    <source>
        <dbReference type="SAM" id="MobiDB-lite"/>
    </source>
</evidence>
<dbReference type="GO" id="GO:0005737">
    <property type="term" value="C:cytoplasm"/>
    <property type="evidence" value="ECO:0007669"/>
    <property type="project" value="UniProtKB-SubCell"/>
</dbReference>
<keyword evidence="4 6" id="KW-0694">RNA-binding</keyword>
<dbReference type="PROSITE" id="PS50102">
    <property type="entry name" value="RRM"/>
    <property type="match status" value="1"/>
</dbReference>
<proteinExistence type="predicted"/>
<dbReference type="InterPro" id="IPR008111">
    <property type="entry name" value="RNA-bd_8"/>
</dbReference>
<evidence type="ECO:0000313" key="9">
    <source>
        <dbReference type="EMBL" id="KAB5594793.1"/>
    </source>
</evidence>
<accession>A0A5N5QTB0</accession>
<dbReference type="CDD" id="cd12324">
    <property type="entry name" value="RRM_RBM8"/>
    <property type="match status" value="1"/>
</dbReference>
<sequence length="180" mass="19852">MSDDGMNVDDGEILASILLFRHAKGPAGNDIVRKRGRGFRNQGGAAGKADEVTYDRLDTGRDDAGSGSAARSVEGWIVLVTNVHEEATEEDIQDKFADYGDIKNLHLNLDRRTGYVKGYALVEYETYREAKNAIDKLNNTTLLEQKIECDFAFVRPPPTGPRQGGRGRGPRNRSQSPGKR</sequence>
<dbReference type="InterPro" id="IPR033744">
    <property type="entry name" value="RRM_RBM8"/>
</dbReference>
<protein>
    <submittedName>
        <fullName evidence="9">RNA recognition motif protein</fullName>
    </submittedName>
</protein>
<dbReference type="SUPFAM" id="SSF54928">
    <property type="entry name" value="RNA-binding domain, RBD"/>
    <property type="match status" value="1"/>
</dbReference>
<dbReference type="AlphaFoldDB" id="A0A5N5QTB0"/>
<dbReference type="GO" id="GO:0003729">
    <property type="term" value="F:mRNA binding"/>
    <property type="evidence" value="ECO:0007669"/>
    <property type="project" value="InterPro"/>
</dbReference>
<evidence type="ECO:0000256" key="6">
    <source>
        <dbReference type="PROSITE-ProRule" id="PRU00176"/>
    </source>
</evidence>
<name>A0A5N5QTB0_9AGAM</name>
<dbReference type="EMBL" id="SSOP01000016">
    <property type="protein sequence ID" value="KAB5594793.1"/>
    <property type="molecule type" value="Genomic_DNA"/>
</dbReference>
<dbReference type="Pfam" id="PF00076">
    <property type="entry name" value="RRM_1"/>
    <property type="match status" value="1"/>
</dbReference>
<evidence type="ECO:0000256" key="2">
    <source>
        <dbReference type="ARBA" id="ARBA00004496"/>
    </source>
</evidence>
<feature type="region of interest" description="Disordered" evidence="7">
    <location>
        <begin position="153"/>
        <end position="180"/>
    </location>
</feature>
<dbReference type="InterPro" id="IPR012677">
    <property type="entry name" value="Nucleotide-bd_a/b_plait_sf"/>
</dbReference>
<evidence type="ECO:0000256" key="3">
    <source>
        <dbReference type="ARBA" id="ARBA00022490"/>
    </source>
</evidence>
<keyword evidence="10" id="KW-1185">Reference proteome</keyword>
<dbReference type="PRINTS" id="PR01738">
    <property type="entry name" value="RNABINDINGM8"/>
</dbReference>
<gene>
    <name evidence="9" type="ORF">CTheo_1772</name>
</gene>
<dbReference type="OrthoDB" id="15688at2759"/>
<dbReference type="Proteomes" id="UP000383932">
    <property type="component" value="Unassembled WGS sequence"/>
</dbReference>
<evidence type="ECO:0000256" key="4">
    <source>
        <dbReference type="ARBA" id="ARBA00022884"/>
    </source>
</evidence>
<dbReference type="GO" id="GO:0006396">
    <property type="term" value="P:RNA processing"/>
    <property type="evidence" value="ECO:0007669"/>
    <property type="project" value="InterPro"/>
</dbReference>
<dbReference type="SMART" id="SM00360">
    <property type="entry name" value="RRM"/>
    <property type="match status" value="1"/>
</dbReference>
<feature type="domain" description="RRM" evidence="8">
    <location>
        <begin position="76"/>
        <end position="154"/>
    </location>
</feature>
<evidence type="ECO:0000256" key="1">
    <source>
        <dbReference type="ARBA" id="ARBA00004123"/>
    </source>
</evidence>
<dbReference type="InterPro" id="IPR035979">
    <property type="entry name" value="RBD_domain_sf"/>
</dbReference>
<dbReference type="Gene3D" id="3.30.70.330">
    <property type="match status" value="1"/>
</dbReference>
<reference evidence="9 10" key="1">
    <citation type="journal article" date="2019" name="Fungal Biol. Biotechnol.">
        <title>Draft genome sequence of fastidious pathogen Ceratobasidium theobromae, which causes vascular-streak dieback in Theobroma cacao.</title>
        <authorList>
            <person name="Ali S.S."/>
            <person name="Asman A."/>
            <person name="Shao J."/>
            <person name="Firmansyah A.P."/>
            <person name="Susilo A.W."/>
            <person name="Rosmana A."/>
            <person name="McMahon P."/>
            <person name="Junaid M."/>
            <person name="Guest D."/>
            <person name="Kheng T.Y."/>
            <person name="Meinhardt L.W."/>
            <person name="Bailey B.A."/>
        </authorList>
    </citation>
    <scope>NUCLEOTIDE SEQUENCE [LARGE SCALE GENOMIC DNA]</scope>
    <source>
        <strain evidence="9 10">CT2</strain>
    </source>
</reference>
<dbReference type="GO" id="GO:0005634">
    <property type="term" value="C:nucleus"/>
    <property type="evidence" value="ECO:0007669"/>
    <property type="project" value="UniProtKB-SubCell"/>
</dbReference>
<dbReference type="PANTHER" id="PTHR45894">
    <property type="entry name" value="RNA-BINDING PROTEIN 8A"/>
    <property type="match status" value="1"/>
</dbReference>
<comment type="subcellular location">
    <subcellularLocation>
        <location evidence="2">Cytoplasm</location>
    </subcellularLocation>
    <subcellularLocation>
        <location evidence="1">Nucleus</location>
    </subcellularLocation>
</comment>